<dbReference type="Pfam" id="PF01047">
    <property type="entry name" value="MarR"/>
    <property type="match status" value="1"/>
</dbReference>
<dbReference type="Gene3D" id="1.10.10.10">
    <property type="entry name" value="Winged helix-like DNA-binding domain superfamily/Winged helix DNA-binding domain"/>
    <property type="match status" value="1"/>
</dbReference>
<protein>
    <submittedName>
        <fullName evidence="2">MarR family transcriptional regulator</fullName>
    </submittedName>
</protein>
<reference evidence="2 3" key="1">
    <citation type="submission" date="2020-02" db="EMBL/GenBank/DDBJ databases">
        <authorList>
            <person name="Sun Q."/>
        </authorList>
    </citation>
    <scope>NUCLEOTIDE SEQUENCE [LARGE SCALE GENOMIC DNA]</scope>
    <source>
        <strain evidence="2 3">YIM 13062</strain>
    </source>
</reference>
<evidence type="ECO:0000259" key="1">
    <source>
        <dbReference type="PROSITE" id="PS50995"/>
    </source>
</evidence>
<dbReference type="SUPFAM" id="SSF46785">
    <property type="entry name" value="Winged helix' DNA-binding domain"/>
    <property type="match status" value="1"/>
</dbReference>
<dbReference type="PRINTS" id="PR00598">
    <property type="entry name" value="HTHMARR"/>
</dbReference>
<dbReference type="InterPro" id="IPR036388">
    <property type="entry name" value="WH-like_DNA-bd_sf"/>
</dbReference>
<dbReference type="PROSITE" id="PS50995">
    <property type="entry name" value="HTH_MARR_2"/>
    <property type="match status" value="1"/>
</dbReference>
<evidence type="ECO:0000313" key="3">
    <source>
        <dbReference type="Proteomes" id="UP000521379"/>
    </source>
</evidence>
<dbReference type="InterPro" id="IPR000835">
    <property type="entry name" value="HTH_MarR-typ"/>
</dbReference>
<dbReference type="PANTHER" id="PTHR33164">
    <property type="entry name" value="TRANSCRIPTIONAL REGULATOR, MARR FAMILY"/>
    <property type="match status" value="1"/>
</dbReference>
<sequence length="165" mass="18412">MTQAVEQDWEHPTPPELQLMTGNTLFADARLVQDPMFLMNRFGSLGSALTNGYLRQLDLKVRHYSVLSLACEPQAPTQRELSDFLVLDPSQVVAVVDHLEKLGLVEREPDPRDRRSKIIVPTDRGREVLGQAELQAGQAAARVQSNLTDPERATLQMLLRKLASG</sequence>
<dbReference type="InterPro" id="IPR039422">
    <property type="entry name" value="MarR/SlyA-like"/>
</dbReference>
<comment type="caution">
    <text evidence="2">The sequence shown here is derived from an EMBL/GenBank/DDBJ whole genome shotgun (WGS) entry which is preliminary data.</text>
</comment>
<dbReference type="EMBL" id="JAAVUN010000033">
    <property type="protein sequence ID" value="NKE10600.1"/>
    <property type="molecule type" value="Genomic_DNA"/>
</dbReference>
<dbReference type="SMART" id="SM00347">
    <property type="entry name" value="HTH_MARR"/>
    <property type="match status" value="1"/>
</dbReference>
<dbReference type="AlphaFoldDB" id="A0A846TU97"/>
<dbReference type="GO" id="GO:0003700">
    <property type="term" value="F:DNA-binding transcription factor activity"/>
    <property type="evidence" value="ECO:0007669"/>
    <property type="project" value="InterPro"/>
</dbReference>
<proteinExistence type="predicted"/>
<keyword evidence="3" id="KW-1185">Reference proteome</keyword>
<dbReference type="PANTHER" id="PTHR33164:SF99">
    <property type="entry name" value="MARR FAMILY REGULATORY PROTEIN"/>
    <property type="match status" value="1"/>
</dbReference>
<accession>A0A846TU97</accession>
<evidence type="ECO:0000313" key="2">
    <source>
        <dbReference type="EMBL" id="NKE10600.1"/>
    </source>
</evidence>
<dbReference type="Proteomes" id="UP000521379">
    <property type="component" value="Unassembled WGS sequence"/>
</dbReference>
<name>A0A846TU97_9MICC</name>
<gene>
    <name evidence="2" type="ORF">GTW58_11810</name>
</gene>
<feature type="domain" description="HTH marR-type" evidence="1">
    <location>
        <begin position="28"/>
        <end position="164"/>
    </location>
</feature>
<organism evidence="2 3">
    <name type="scientific">Kocuria subflava</name>
    <dbReference type="NCBI Taxonomy" id="1736139"/>
    <lineage>
        <taxon>Bacteria</taxon>
        <taxon>Bacillati</taxon>
        <taxon>Actinomycetota</taxon>
        <taxon>Actinomycetes</taxon>
        <taxon>Micrococcales</taxon>
        <taxon>Micrococcaceae</taxon>
        <taxon>Kocuria</taxon>
    </lineage>
</organism>
<dbReference type="GO" id="GO:0006950">
    <property type="term" value="P:response to stress"/>
    <property type="evidence" value="ECO:0007669"/>
    <property type="project" value="TreeGrafter"/>
</dbReference>
<dbReference type="RefSeq" id="WP_156125569.1">
    <property type="nucleotide sequence ID" value="NZ_JAAVUN010000033.1"/>
</dbReference>
<dbReference type="InterPro" id="IPR036390">
    <property type="entry name" value="WH_DNA-bd_sf"/>
</dbReference>